<name>A0A1V8RPE8_9HYPH</name>
<dbReference type="RefSeq" id="WP_080920165.1">
    <property type="nucleotide sequence ID" value="NZ_MDET01000021.1"/>
</dbReference>
<dbReference type="EMBL" id="MDET01000021">
    <property type="protein sequence ID" value="OQM75072.1"/>
    <property type="molecule type" value="Genomic_DNA"/>
</dbReference>
<dbReference type="Proteomes" id="UP000191905">
    <property type="component" value="Unassembled WGS sequence"/>
</dbReference>
<gene>
    <name evidence="1" type="ORF">BFN67_20265</name>
</gene>
<proteinExistence type="predicted"/>
<evidence type="ECO:0000313" key="1">
    <source>
        <dbReference type="EMBL" id="OQM75072.1"/>
    </source>
</evidence>
<organism evidence="1 2">
    <name type="scientific">Manganibacter manganicus</name>
    <dbReference type="NCBI Taxonomy" id="1873176"/>
    <lineage>
        <taxon>Bacteria</taxon>
        <taxon>Pseudomonadati</taxon>
        <taxon>Pseudomonadota</taxon>
        <taxon>Alphaproteobacteria</taxon>
        <taxon>Hyphomicrobiales</taxon>
        <taxon>Phyllobacteriaceae</taxon>
        <taxon>Manganibacter</taxon>
    </lineage>
</organism>
<evidence type="ECO:0000313" key="2">
    <source>
        <dbReference type="Proteomes" id="UP000191905"/>
    </source>
</evidence>
<dbReference type="SUPFAM" id="SSF103025">
    <property type="entry name" value="Folate-binding domain"/>
    <property type="match status" value="1"/>
</dbReference>
<dbReference type="Pfam" id="PF04268">
    <property type="entry name" value="SoxG"/>
    <property type="match status" value="1"/>
</dbReference>
<dbReference type="STRING" id="1873176.BFN67_20265"/>
<dbReference type="Gene3D" id="3.30.70.1520">
    <property type="entry name" value="Heterotetrameric sarcosine oxidase"/>
    <property type="match status" value="1"/>
</dbReference>
<dbReference type="AlphaFoldDB" id="A0A1V8RPE8"/>
<sequence>MPDFTWETQSPLRKALVVGRHGAGTGAAGVTLREVRDIALVQVMARRGQAAATAKAAKKLFGVEPPTSPKAVTAKTATLIWSGADQFLAFAPHSGDEFYAKLADTFAGIASLSDQSDGRCALHISGPRARDAMAKFCALDLHDTVFPVGAAASTAIDHTNASVWRSADEAGEAVYNLLVFTSFSDSLWHMIADAALEYGLDAGHVSAVQ</sequence>
<comment type="caution">
    <text evidence="1">The sequence shown here is derived from an EMBL/GenBank/DDBJ whole genome shotgun (WGS) entry which is preliminary data.</text>
</comment>
<dbReference type="InterPro" id="IPR027266">
    <property type="entry name" value="TrmE/GcvT-like"/>
</dbReference>
<dbReference type="OrthoDB" id="8098081at2"/>
<dbReference type="Gene3D" id="3.30.1360.120">
    <property type="entry name" value="Probable tRNA modification gtpase trme, domain 1"/>
    <property type="match status" value="1"/>
</dbReference>
<protein>
    <submittedName>
        <fullName evidence="1">Sarcosine oxidase subunit gamma</fullName>
    </submittedName>
</protein>
<accession>A0A1V8RPE8</accession>
<keyword evidence="2" id="KW-1185">Reference proteome</keyword>
<reference evidence="1 2" key="1">
    <citation type="journal article" date="2016" name="Int. J. Syst. Evol. Microbiol.">
        <title>Pseudaminobacter manganicus sp. nov., isolated from sludge of a manganese mine.</title>
        <authorList>
            <person name="Li J."/>
            <person name="Huang J."/>
            <person name="Liao S."/>
            <person name="Wang G."/>
        </authorList>
    </citation>
    <scope>NUCLEOTIDE SEQUENCE [LARGE SCALE GENOMIC DNA]</scope>
    <source>
        <strain evidence="1 2">JH-7</strain>
    </source>
</reference>
<dbReference type="InterPro" id="IPR007375">
    <property type="entry name" value="SoxG"/>
</dbReference>